<accession>R7B365</accession>
<keyword evidence="1" id="KW-1133">Transmembrane helix</keyword>
<evidence type="ECO:0000259" key="2">
    <source>
        <dbReference type="Pfam" id="PF10881"/>
    </source>
</evidence>
<sequence length="184" mass="21222">MGLITLISITIIFVYILYKICIKFNKNISKEQTAQKTTKQEATPSASEMPYKRKLLLTNTEYTFFRVLKPICDAADYMICPKVRLEDLADVTDRQNILKWRGYIKSRHVDFILTDNKLNVLAAIELDDSSHNSDKAQKIDEFKNNFFIKIGIPLFRIRTGQDYNEAIGNIIKGLKAQAETKYDS</sequence>
<evidence type="ECO:0000313" key="3">
    <source>
        <dbReference type="EMBL" id="CDD58661.1"/>
    </source>
</evidence>
<keyword evidence="1" id="KW-0812">Transmembrane</keyword>
<dbReference type="EMBL" id="CBHH010000059">
    <property type="protein sequence ID" value="CDD58661.1"/>
    <property type="molecule type" value="Genomic_DNA"/>
</dbReference>
<feature type="domain" description="DUF2726" evidence="2">
    <location>
        <begin position="54"/>
        <end position="165"/>
    </location>
</feature>
<proteinExistence type="predicted"/>
<gene>
    <name evidence="3" type="ORF">BN656_02173</name>
</gene>
<dbReference type="InterPro" id="IPR024402">
    <property type="entry name" value="DUF2726"/>
</dbReference>
<protein>
    <recommendedName>
        <fullName evidence="2">DUF2726 domain-containing protein</fullName>
    </recommendedName>
</protein>
<evidence type="ECO:0000256" key="1">
    <source>
        <dbReference type="SAM" id="Phobius"/>
    </source>
</evidence>
<reference evidence="3" key="1">
    <citation type="submission" date="2012-11" db="EMBL/GenBank/DDBJ databases">
        <title>Dependencies among metagenomic species, viruses, plasmids and units of genetic variation.</title>
        <authorList>
            <person name="Nielsen H.B."/>
            <person name="Almeida M."/>
            <person name="Juncker A.S."/>
            <person name="Rasmussen S."/>
            <person name="Li J."/>
            <person name="Sunagawa S."/>
            <person name="Plichta D."/>
            <person name="Gautier L."/>
            <person name="Le Chatelier E."/>
            <person name="Peletier E."/>
            <person name="Bonde I."/>
            <person name="Nielsen T."/>
            <person name="Manichanh C."/>
            <person name="Arumugam M."/>
            <person name="Batto J."/>
            <person name="Santos M.B.Q.D."/>
            <person name="Blom N."/>
            <person name="Borruel N."/>
            <person name="Burgdorf K.S."/>
            <person name="Boumezbeur F."/>
            <person name="Casellas F."/>
            <person name="Dore J."/>
            <person name="Guarner F."/>
            <person name="Hansen T."/>
            <person name="Hildebrand F."/>
            <person name="Kaas R.S."/>
            <person name="Kennedy S."/>
            <person name="Kristiansen K."/>
            <person name="Kultima J.R."/>
            <person name="Leonard P."/>
            <person name="Levenez F."/>
            <person name="Lund O."/>
            <person name="Moumen B."/>
            <person name="Le Paslier D."/>
            <person name="Pons N."/>
            <person name="Pedersen O."/>
            <person name="Prifti E."/>
            <person name="Qin J."/>
            <person name="Raes J."/>
            <person name="Tap J."/>
            <person name="Tims S."/>
            <person name="Ussery D.W."/>
            <person name="Yamada T."/>
            <person name="MetaHit consortium"/>
            <person name="Renault P."/>
            <person name="Sicheritz-Ponten T."/>
            <person name="Bork P."/>
            <person name="Wang J."/>
            <person name="Brunak S."/>
            <person name="Ehrlich S.D."/>
        </authorList>
    </citation>
    <scope>NUCLEOTIDE SEQUENCE [LARGE SCALE GENOMIC DNA]</scope>
</reference>
<organism evidence="3 4">
    <name type="scientific">Bacteroides pectinophilus CAG:437</name>
    <dbReference type="NCBI Taxonomy" id="1263051"/>
    <lineage>
        <taxon>Bacteria</taxon>
        <taxon>Bacillati</taxon>
        <taxon>Bacillota</taxon>
        <taxon>Clostridia</taxon>
        <taxon>Eubacteriales</taxon>
    </lineage>
</organism>
<dbReference type="AlphaFoldDB" id="R7B365"/>
<comment type="caution">
    <text evidence="3">The sequence shown here is derived from an EMBL/GenBank/DDBJ whole genome shotgun (WGS) entry which is preliminary data.</text>
</comment>
<dbReference type="Proteomes" id="UP000018141">
    <property type="component" value="Unassembled WGS sequence"/>
</dbReference>
<name>R7B365_9FIRM</name>
<evidence type="ECO:0000313" key="4">
    <source>
        <dbReference type="Proteomes" id="UP000018141"/>
    </source>
</evidence>
<dbReference type="Pfam" id="PF10881">
    <property type="entry name" value="DUF2726"/>
    <property type="match status" value="1"/>
</dbReference>
<keyword evidence="1" id="KW-0472">Membrane</keyword>
<feature type="transmembrane region" description="Helical" evidence="1">
    <location>
        <begin position="6"/>
        <end position="22"/>
    </location>
</feature>